<evidence type="ECO:0000256" key="2">
    <source>
        <dbReference type="ARBA" id="ARBA00013806"/>
    </source>
</evidence>
<evidence type="ECO:0000256" key="1">
    <source>
        <dbReference type="ARBA" id="ARBA00006259"/>
    </source>
</evidence>
<feature type="region of interest" description="Disordered" evidence="8">
    <location>
        <begin position="1"/>
        <end position="23"/>
    </location>
</feature>
<dbReference type="InterPro" id="IPR007240">
    <property type="entry name" value="Atg17"/>
</dbReference>
<feature type="domain" description="Autophagy protein ATG17-like" evidence="9">
    <location>
        <begin position="55"/>
        <end position="462"/>
    </location>
</feature>
<keyword evidence="5" id="KW-0472">Membrane</keyword>
<keyword evidence="7" id="KW-0175">Coiled coil</keyword>
<comment type="function">
    <text evidence="6">Autophagy-specific protein that functions in response to autophagy-inducing signals as a scaffold to recruit other ATG proteins to organize preautophagosomal structure (PAS) formation. Modulates the timing and magnitude of the autophagy response, such as the size of the sequestering vesicles. Plays particularly a role in pexophagy and nucleophagy.</text>
</comment>
<dbReference type="GO" id="GO:0060090">
    <property type="term" value="F:molecular adaptor activity"/>
    <property type="evidence" value="ECO:0007669"/>
    <property type="project" value="TreeGrafter"/>
</dbReference>
<protein>
    <recommendedName>
        <fullName evidence="2 6">Autophagy-related protein 17</fullName>
    </recommendedName>
</protein>
<dbReference type="FunCoup" id="A0A2N3ND45">
    <property type="interactions" value="132"/>
</dbReference>
<evidence type="ECO:0000256" key="6">
    <source>
        <dbReference type="RuleBase" id="RU368080"/>
    </source>
</evidence>
<dbReference type="PANTHER" id="PTHR28005:SF1">
    <property type="entry name" value="AUTOPHAGY-RELATED PROTEIN 17"/>
    <property type="match status" value="1"/>
</dbReference>
<dbReference type="GO" id="GO:1990316">
    <property type="term" value="C:Atg1/ULK1 kinase complex"/>
    <property type="evidence" value="ECO:0007669"/>
    <property type="project" value="TreeGrafter"/>
</dbReference>
<evidence type="ECO:0000256" key="7">
    <source>
        <dbReference type="SAM" id="Coils"/>
    </source>
</evidence>
<keyword evidence="4 6" id="KW-0072">Autophagy</keyword>
<reference evidence="10 11" key="1">
    <citation type="journal article" date="2017" name="G3 (Bethesda)">
        <title>First Draft Genome Sequence of the Pathogenic Fungus Lomentospora prolificans (Formerly Scedosporium prolificans).</title>
        <authorList>
            <person name="Luo R."/>
            <person name="Zimin A."/>
            <person name="Workman R."/>
            <person name="Fan Y."/>
            <person name="Pertea G."/>
            <person name="Grossman N."/>
            <person name="Wear M.P."/>
            <person name="Jia B."/>
            <person name="Miller H."/>
            <person name="Casadevall A."/>
            <person name="Timp W."/>
            <person name="Zhang S.X."/>
            <person name="Salzberg S.L."/>
        </authorList>
    </citation>
    <scope>NUCLEOTIDE SEQUENCE [LARGE SCALE GENOMIC DNA]</scope>
    <source>
        <strain evidence="10 11">JHH-5317</strain>
    </source>
</reference>
<feature type="compositionally biased region" description="Low complexity" evidence="8">
    <location>
        <begin position="1"/>
        <end position="16"/>
    </location>
</feature>
<dbReference type="STRING" id="41688.A0A2N3ND45"/>
<comment type="caution">
    <text evidence="10">The sequence shown here is derived from an EMBL/GenBank/DDBJ whole genome shotgun (WGS) entry which is preliminary data.</text>
</comment>
<comment type="similarity">
    <text evidence="1 6">Belongs to the ATG17 family.</text>
</comment>
<accession>A0A2N3ND45</accession>
<gene>
    <name evidence="10" type="ORF">jhhlp_002100</name>
</gene>
<evidence type="ECO:0000256" key="8">
    <source>
        <dbReference type="SAM" id="MobiDB-lite"/>
    </source>
</evidence>
<dbReference type="GO" id="GO:0030295">
    <property type="term" value="F:protein kinase activator activity"/>
    <property type="evidence" value="ECO:0007669"/>
    <property type="project" value="TreeGrafter"/>
</dbReference>
<name>A0A2N3ND45_9PEZI</name>
<evidence type="ECO:0000256" key="4">
    <source>
        <dbReference type="ARBA" id="ARBA00023006"/>
    </source>
</evidence>
<dbReference type="OrthoDB" id="1937984at2759"/>
<dbReference type="AlphaFoldDB" id="A0A2N3ND45"/>
<dbReference type="GO" id="GO:0034045">
    <property type="term" value="C:phagophore assembly site membrane"/>
    <property type="evidence" value="ECO:0007669"/>
    <property type="project" value="UniProtKB-SubCell"/>
</dbReference>
<feature type="coiled-coil region" evidence="7">
    <location>
        <begin position="325"/>
        <end position="352"/>
    </location>
</feature>
<evidence type="ECO:0000256" key="5">
    <source>
        <dbReference type="ARBA" id="ARBA00023136"/>
    </source>
</evidence>
<dbReference type="Proteomes" id="UP000233524">
    <property type="component" value="Unassembled WGS sequence"/>
</dbReference>
<organism evidence="10 11">
    <name type="scientific">Lomentospora prolificans</name>
    <dbReference type="NCBI Taxonomy" id="41688"/>
    <lineage>
        <taxon>Eukaryota</taxon>
        <taxon>Fungi</taxon>
        <taxon>Dikarya</taxon>
        <taxon>Ascomycota</taxon>
        <taxon>Pezizomycotina</taxon>
        <taxon>Sordariomycetes</taxon>
        <taxon>Hypocreomycetidae</taxon>
        <taxon>Microascales</taxon>
        <taxon>Microascaceae</taxon>
        <taxon>Lomentospora</taxon>
    </lineage>
</organism>
<evidence type="ECO:0000259" key="9">
    <source>
        <dbReference type="Pfam" id="PF04108"/>
    </source>
</evidence>
<dbReference type="GO" id="GO:0000422">
    <property type="term" value="P:autophagy of mitochondrion"/>
    <property type="evidence" value="ECO:0007669"/>
    <property type="project" value="TreeGrafter"/>
</dbReference>
<dbReference type="PANTHER" id="PTHR28005">
    <property type="entry name" value="AUTOPHAGY-RELATED PROTEIN 17"/>
    <property type="match status" value="1"/>
</dbReference>
<dbReference type="InParanoid" id="A0A2N3ND45"/>
<dbReference type="GO" id="GO:0000045">
    <property type="term" value="P:autophagosome assembly"/>
    <property type="evidence" value="ECO:0007669"/>
    <property type="project" value="TreeGrafter"/>
</dbReference>
<feature type="region of interest" description="Disordered" evidence="8">
    <location>
        <begin position="485"/>
        <end position="517"/>
    </location>
</feature>
<evidence type="ECO:0000313" key="11">
    <source>
        <dbReference type="Proteomes" id="UP000233524"/>
    </source>
</evidence>
<dbReference type="GO" id="GO:0034727">
    <property type="term" value="P:piecemeal microautophagy of the nucleus"/>
    <property type="evidence" value="ECO:0007669"/>
    <property type="project" value="TreeGrafter"/>
</dbReference>
<dbReference type="InterPro" id="IPR045326">
    <property type="entry name" value="ATG17-like_dom"/>
</dbReference>
<dbReference type="EMBL" id="NLAX01000008">
    <property type="protein sequence ID" value="PKS10349.1"/>
    <property type="molecule type" value="Genomic_DNA"/>
</dbReference>
<dbReference type="Pfam" id="PF04108">
    <property type="entry name" value="ATG17_like"/>
    <property type="match status" value="1"/>
</dbReference>
<comment type="subcellular location">
    <subcellularLocation>
        <location evidence="6">Cytoplasm</location>
    </subcellularLocation>
    <subcellularLocation>
        <location evidence="6">Preautophagosomal structure membrane</location>
        <topology evidence="6">Peripheral membrane protein</topology>
    </subcellularLocation>
</comment>
<dbReference type="VEuPathDB" id="FungiDB:jhhlp_002100"/>
<evidence type="ECO:0000256" key="3">
    <source>
        <dbReference type="ARBA" id="ARBA00022490"/>
    </source>
</evidence>
<keyword evidence="11" id="KW-1185">Reference proteome</keyword>
<keyword evidence="3 6" id="KW-0963">Cytoplasm</keyword>
<sequence length="564" mass="63617">MMSSSSNRSSRSNTSSQHHFHPTPAQYHKAGAEADDMSDIPIETLVEHLLAAKRSLSTMTAVVRANEICTAALQAYEESVILTAETEYLRRGMENQLSLLARVKRGLNRTYDVGKKDFKDLIKQMDAVEANMAITTTLLQERVVQKEFREGENDDRERTLLDFVEENRVAAVVEALKGSVEELQSIQTSFDGDILRFETEIRNLKKTIAACSTDASSPSGSRQPISILLFSLTDHSQNMADLLSSLTKHFDLCVTAVRTTEGGAALARRRAAEATQPQDGPNVSISGVIAEQESHVSDLEPITSQDRADMIKVVLDDASEVEGVVREINERLVAMETEFSALEREAERIRRAYAGTHEAFRVLEDIGSKLVIYVVAESEFTTRWEEEKKAIFTKLAEMDELRIFYEDYANAYERLILEVDRRRTVEDRIQAIWRKARETVDRLVEEDSQHRNNFMQDVGEYLPTDIWPGMDANMKRWEVRPIALEGGSPERSTPALPPSVVEGAKTRLTRGSTRENPQKLLAEGRKVGSRPPERKDCHQEDPISIFITEIQEFDNVRGYALSGY</sequence>
<proteinExistence type="inferred from homology"/>
<evidence type="ECO:0000313" key="10">
    <source>
        <dbReference type="EMBL" id="PKS10349.1"/>
    </source>
</evidence>